<accession>K4F9R4</accession>
<protein>
    <submittedName>
        <fullName evidence="1">Uncharacterized protein</fullName>
    </submittedName>
</protein>
<gene>
    <name evidence="1" type="ORF">GAP32_505</name>
</gene>
<keyword evidence="2" id="KW-1185">Reference proteome</keyword>
<dbReference type="EMBL" id="JN882285">
    <property type="protein sequence ID" value="AFC21965.1"/>
    <property type="molecule type" value="Genomic_DNA"/>
</dbReference>
<organism evidence="1 2">
    <name type="scientific">Cronobacter phage vB_CsaM_GAP32</name>
    <dbReference type="NCBI Taxonomy" id="1141136"/>
    <lineage>
        <taxon>Viruses</taxon>
        <taxon>Duplodnaviria</taxon>
        <taxon>Heunggongvirae</taxon>
        <taxon>Uroviricota</taxon>
        <taxon>Caudoviricetes</taxon>
        <taxon>Mimasvirus</taxon>
        <taxon>Mimasvirus GAP32</taxon>
    </lineage>
</organism>
<dbReference type="OrthoDB" id="16407at10239"/>
<dbReference type="GeneID" id="13994256"/>
<name>K4F9R4_9CAUD</name>
<sequence length="332" mass="39094">MLTIKSDKTSLLDLSIAELRRVAWKHIDVREFLDELADPKLLTRLMYGSGKQILVEMTSYDQYLRYCHEDTIAKMIDAMIALGNTYIIDSSMFYDGKQYSIEFLTKYADYIALNYVERQKSLTPEFVAKYSHKMDMEDFWMRFDRTIGISNIKQFIDYNNGMFRDEIMDSEILQYCTRSDLISLDMEVPDFYDTVMTEQRVMSGDPCNDGQRSYAIWLRKYRRVFNDPEGFPTWNNLLELYKKYPSMNKNSYVDWLYSRAVHNSEEYVSEFDEHLSYNVGEISVHTYQNITDTENSNEAQEAFLVEFSDVLTPTPRRTPARDPATGRFVSSN</sequence>
<proteinExistence type="predicted"/>
<dbReference type="KEGG" id="vg:13994256"/>
<evidence type="ECO:0000313" key="1">
    <source>
        <dbReference type="EMBL" id="AFC21965.1"/>
    </source>
</evidence>
<dbReference type="RefSeq" id="YP_006987620.1">
    <property type="nucleotide sequence ID" value="NC_019401.1"/>
</dbReference>
<dbReference type="Proteomes" id="UP000000457">
    <property type="component" value="Segment"/>
</dbReference>
<evidence type="ECO:0000313" key="2">
    <source>
        <dbReference type="Proteomes" id="UP000000457"/>
    </source>
</evidence>
<reference evidence="1 2" key="1">
    <citation type="journal article" date="2014" name="Virology">
        <title>Supersize me: Cronobacter sakazakii phage GAP32.</title>
        <authorList>
            <person name="Abbasifar R."/>
            <person name="Griffiths M.W."/>
            <person name="Sabour P.M."/>
            <person name="Ackermann H.-W."/>
            <person name="Vandersteegen K."/>
            <person name="Lavigne R."/>
            <person name="Noben J.-P."/>
            <person name="Villa A.A."/>
            <person name="Abbasifar A."/>
            <person name="Nash J.H.E."/>
            <person name="Kropinski A.M."/>
        </authorList>
    </citation>
    <scope>NUCLEOTIDE SEQUENCE [LARGE SCALE GENOMIC DNA]</scope>
    <source>
        <strain evidence="1">GAP-32</strain>
    </source>
</reference>